<proteinExistence type="predicted"/>
<name>A0A836LJ59_9TRYP</name>
<organism evidence="2 3">
    <name type="scientific">Porcisia hertigi</name>
    <dbReference type="NCBI Taxonomy" id="2761500"/>
    <lineage>
        <taxon>Eukaryota</taxon>
        <taxon>Discoba</taxon>
        <taxon>Euglenozoa</taxon>
        <taxon>Kinetoplastea</taxon>
        <taxon>Metakinetoplastina</taxon>
        <taxon>Trypanosomatida</taxon>
        <taxon>Trypanosomatidae</taxon>
        <taxon>Leishmaniinae</taxon>
        <taxon>Porcisia</taxon>
    </lineage>
</organism>
<dbReference type="EMBL" id="JAFJZO010000009">
    <property type="protein sequence ID" value="KAG5510523.1"/>
    <property type="molecule type" value="Genomic_DNA"/>
</dbReference>
<keyword evidence="3" id="KW-1185">Reference proteome</keyword>
<accession>A0A836LJ59</accession>
<dbReference type="AlphaFoldDB" id="A0A836LJ59"/>
<comment type="caution">
    <text evidence="2">The sequence shown here is derived from an EMBL/GenBank/DDBJ whole genome shotgun (WGS) entry which is preliminary data.</text>
</comment>
<evidence type="ECO:0000313" key="3">
    <source>
        <dbReference type="Proteomes" id="UP000674318"/>
    </source>
</evidence>
<dbReference type="OrthoDB" id="262841at2759"/>
<dbReference type="KEGG" id="phet:94292845"/>
<protein>
    <submittedName>
        <fullName evidence="2">Uncharacterized protein</fullName>
    </submittedName>
</protein>
<evidence type="ECO:0000256" key="1">
    <source>
        <dbReference type="SAM" id="MobiDB-lite"/>
    </source>
</evidence>
<feature type="region of interest" description="Disordered" evidence="1">
    <location>
        <begin position="1"/>
        <end position="33"/>
    </location>
</feature>
<dbReference type="RefSeq" id="XP_067759127.1">
    <property type="nucleotide sequence ID" value="XM_067902768.1"/>
</dbReference>
<gene>
    <name evidence="2" type="ORF">JKF63_06820</name>
</gene>
<evidence type="ECO:0000313" key="2">
    <source>
        <dbReference type="EMBL" id="KAG5510523.1"/>
    </source>
</evidence>
<reference evidence="2 3" key="1">
    <citation type="submission" date="2021-02" db="EMBL/GenBank/DDBJ databases">
        <title>Porcisia hertigi Genome sequencing and assembly.</title>
        <authorList>
            <person name="Almutairi H."/>
            <person name="Gatherer D."/>
        </authorList>
    </citation>
    <scope>NUCLEOTIDE SEQUENCE [LARGE SCALE GENOMIC DNA]</scope>
    <source>
        <strain evidence="2 3">C119</strain>
    </source>
</reference>
<dbReference type="Proteomes" id="UP000674318">
    <property type="component" value="Unassembled WGS sequence"/>
</dbReference>
<dbReference type="GeneID" id="94292845"/>
<sequence length="99" mass="11380">MSKHFSGRREVERTTGLAYLLSPTRPQSPGEQRFRRHGYARGCALIGMVLYFVYSNPEYSYTYTALRQFLGWDNAEPMFPQYLKLQSSPSPPPREGPTS</sequence>